<dbReference type="GO" id="GO:0051536">
    <property type="term" value="F:iron-sulfur cluster binding"/>
    <property type="evidence" value="ECO:0007669"/>
    <property type="project" value="UniProtKB-KW"/>
</dbReference>
<accession>A4U2W7</accession>
<evidence type="ECO:0000256" key="3">
    <source>
        <dbReference type="ARBA" id="ARBA00022723"/>
    </source>
</evidence>
<dbReference type="PANTHER" id="PTHR43409:SF4">
    <property type="entry name" value="RADICAL SAM SUPERFAMILY PROTEIN"/>
    <property type="match status" value="1"/>
</dbReference>
<protein>
    <submittedName>
        <fullName evidence="7">Methyltransferase Fe-S oxidoreductase</fullName>
    </submittedName>
</protein>
<gene>
    <name evidence="7" type="ORF">MGR_3631</name>
</gene>
<keyword evidence="3" id="KW-0479">Metal-binding</keyword>
<dbReference type="Gene3D" id="3.40.50.280">
    <property type="entry name" value="Cobalamin-binding domain"/>
    <property type="match status" value="1"/>
</dbReference>
<dbReference type="GO" id="GO:0031419">
    <property type="term" value="F:cobalamin binding"/>
    <property type="evidence" value="ECO:0007669"/>
    <property type="project" value="InterPro"/>
</dbReference>
<comment type="cofactor">
    <cofactor evidence="1">
        <name>[4Fe-4S] cluster</name>
        <dbReference type="ChEBI" id="CHEBI:49883"/>
    </cofactor>
</comment>
<dbReference type="Pfam" id="PF02310">
    <property type="entry name" value="B12-binding"/>
    <property type="match status" value="1"/>
</dbReference>
<dbReference type="PROSITE" id="PS51332">
    <property type="entry name" value="B12_BINDING"/>
    <property type="match status" value="1"/>
</dbReference>
<keyword evidence="7" id="KW-0489">Methyltransferase</keyword>
<keyword evidence="4" id="KW-0408">Iron</keyword>
<dbReference type="InterPro" id="IPR006158">
    <property type="entry name" value="Cobalamin-bd"/>
</dbReference>
<evidence type="ECO:0000256" key="1">
    <source>
        <dbReference type="ARBA" id="ARBA00001966"/>
    </source>
</evidence>
<keyword evidence="2" id="KW-0949">S-adenosyl-L-methionine</keyword>
<dbReference type="AlphaFoldDB" id="A4U2W7"/>
<dbReference type="EMBL" id="CU459003">
    <property type="protein sequence ID" value="CAM77224.1"/>
    <property type="molecule type" value="Genomic_DNA"/>
</dbReference>
<dbReference type="PANTHER" id="PTHR43409">
    <property type="entry name" value="ANAEROBIC MAGNESIUM-PROTOPORPHYRIN IX MONOMETHYL ESTER CYCLASE-RELATED"/>
    <property type="match status" value="1"/>
</dbReference>
<dbReference type="GO" id="GO:0032259">
    <property type="term" value="P:methylation"/>
    <property type="evidence" value="ECO:0007669"/>
    <property type="project" value="UniProtKB-KW"/>
</dbReference>
<evidence type="ECO:0000259" key="6">
    <source>
        <dbReference type="PROSITE" id="PS51332"/>
    </source>
</evidence>
<keyword evidence="5" id="KW-0411">Iron-sulfur</keyword>
<dbReference type="SFLD" id="SFLDS00029">
    <property type="entry name" value="Radical_SAM"/>
    <property type="match status" value="1"/>
</dbReference>
<keyword evidence="7" id="KW-0808">Transferase</keyword>
<evidence type="ECO:0000256" key="2">
    <source>
        <dbReference type="ARBA" id="ARBA00022691"/>
    </source>
</evidence>
<organism evidence="7">
    <name type="scientific">Magnetospirillum gryphiswaldense</name>
    <dbReference type="NCBI Taxonomy" id="55518"/>
    <lineage>
        <taxon>Bacteria</taxon>
        <taxon>Pseudomonadati</taxon>
        <taxon>Pseudomonadota</taxon>
        <taxon>Alphaproteobacteria</taxon>
        <taxon>Rhodospirillales</taxon>
        <taxon>Rhodospirillaceae</taxon>
        <taxon>Magnetospirillum</taxon>
    </lineage>
</organism>
<dbReference type="GO" id="GO:0008168">
    <property type="term" value="F:methyltransferase activity"/>
    <property type="evidence" value="ECO:0007669"/>
    <property type="project" value="UniProtKB-KW"/>
</dbReference>
<evidence type="ECO:0000256" key="5">
    <source>
        <dbReference type="ARBA" id="ARBA00023014"/>
    </source>
</evidence>
<feature type="domain" description="B12-binding" evidence="6">
    <location>
        <begin position="2"/>
        <end position="143"/>
    </location>
</feature>
<dbReference type="InterPro" id="IPR007197">
    <property type="entry name" value="rSAM"/>
</dbReference>
<proteinExistence type="predicted"/>
<dbReference type="GO" id="GO:0046872">
    <property type="term" value="F:metal ion binding"/>
    <property type="evidence" value="ECO:0007669"/>
    <property type="project" value="UniProtKB-KW"/>
</dbReference>
<evidence type="ECO:0000256" key="4">
    <source>
        <dbReference type="ARBA" id="ARBA00023004"/>
    </source>
</evidence>
<sequence>MKRSIIMVYPRQGFSGLYVRHMPLSLLYASIEVVKAGYDVKIFDQRLYGDDWQSHLHAMIGPDILAVGISVMSGAPIEHARLIGRFVKSVDASINVIWGGPHANFYPDTILQDEASCDYVVSGYASVIFNELIEAIAAGTPPEGIRGISWRRPDGGIEVNVANDTSFEFVDYREIPYHLIPDFTAYGQLDDGKIIFSMYSAVGCPYQCTFCSSPAQYSRL</sequence>
<name>A4U2W7_9PROT</name>
<reference evidence="7" key="1">
    <citation type="journal article" date="2007" name="J. Bacteriol.">
        <title>Comparative genome analysis of four magnetotactic bacteria reveals a complex set of group-specific genes implicated in magnetosome biomineralization and function.</title>
        <authorList>
            <person name="Richter M."/>
            <person name="Kube M."/>
            <person name="Bazylinski D.A."/>
            <person name="Lombardot T."/>
            <person name="Gloeckner F.O."/>
            <person name="Reinhardt R."/>
            <person name="Schueler D."/>
        </authorList>
    </citation>
    <scope>NUCLEOTIDE SEQUENCE</scope>
    <source>
        <strain evidence="7">MSR-1</strain>
    </source>
</reference>
<dbReference type="InterPro" id="IPR051198">
    <property type="entry name" value="BchE-like"/>
</dbReference>
<evidence type="ECO:0000313" key="7">
    <source>
        <dbReference type="EMBL" id="CAM77224.1"/>
    </source>
</evidence>
<dbReference type="SFLD" id="SFLDG01082">
    <property type="entry name" value="B12-binding_domain_containing"/>
    <property type="match status" value="1"/>
</dbReference>